<evidence type="ECO:0000259" key="13">
    <source>
        <dbReference type="PROSITE" id="PS00794"/>
    </source>
</evidence>
<accession>M7P2P1</accession>
<dbReference type="UniPathway" id="UPA00077">
    <property type="reaction ID" value="UER00155"/>
</dbReference>
<evidence type="ECO:0000256" key="12">
    <source>
        <dbReference type="ARBA" id="ARBA00033413"/>
    </source>
</evidence>
<evidence type="ECO:0000313" key="15">
    <source>
        <dbReference type="Proteomes" id="UP000011910"/>
    </source>
</evidence>
<evidence type="ECO:0000256" key="5">
    <source>
        <dbReference type="ARBA" id="ARBA00022679"/>
    </source>
</evidence>
<dbReference type="SUPFAM" id="SSF55083">
    <property type="entry name" value="6-hydroxymethyl-7,8-dihydropterin pyrophosphokinase, HPPK"/>
    <property type="match status" value="1"/>
</dbReference>
<proteinExistence type="inferred from homology"/>
<dbReference type="EMBL" id="AODQ01000001">
    <property type="protein sequence ID" value="EMR04809.1"/>
    <property type="molecule type" value="Genomic_DNA"/>
</dbReference>
<dbReference type="Proteomes" id="UP000011910">
    <property type="component" value="Unassembled WGS sequence"/>
</dbReference>
<keyword evidence="5" id="KW-0808">Transferase</keyword>
<keyword evidence="9" id="KW-0289">Folate biosynthesis</keyword>
<dbReference type="NCBIfam" id="TIGR01498">
    <property type="entry name" value="folK"/>
    <property type="match status" value="1"/>
</dbReference>
<dbReference type="eggNOG" id="COG0801">
    <property type="taxonomic scope" value="Bacteria"/>
</dbReference>
<organism evidence="14 15">
    <name type="scientific">Cesiribacter andamanensis AMV16</name>
    <dbReference type="NCBI Taxonomy" id="1279009"/>
    <lineage>
        <taxon>Bacteria</taxon>
        <taxon>Pseudomonadati</taxon>
        <taxon>Bacteroidota</taxon>
        <taxon>Cytophagia</taxon>
        <taxon>Cytophagales</taxon>
        <taxon>Cesiribacteraceae</taxon>
        <taxon>Cesiribacter</taxon>
    </lineage>
</organism>
<dbReference type="InterPro" id="IPR000550">
    <property type="entry name" value="Hppk"/>
</dbReference>
<keyword evidence="6" id="KW-0547">Nucleotide-binding</keyword>
<dbReference type="PROSITE" id="PS00794">
    <property type="entry name" value="HPPK"/>
    <property type="match status" value="1"/>
</dbReference>
<evidence type="ECO:0000256" key="2">
    <source>
        <dbReference type="ARBA" id="ARBA00005810"/>
    </source>
</evidence>
<evidence type="ECO:0000256" key="9">
    <source>
        <dbReference type="ARBA" id="ARBA00022909"/>
    </source>
</evidence>
<dbReference type="GO" id="GO:0046654">
    <property type="term" value="P:tetrahydrofolate biosynthetic process"/>
    <property type="evidence" value="ECO:0007669"/>
    <property type="project" value="UniProtKB-UniPathway"/>
</dbReference>
<dbReference type="Pfam" id="PF01288">
    <property type="entry name" value="HPPK"/>
    <property type="match status" value="1"/>
</dbReference>
<dbReference type="Gene3D" id="3.30.70.560">
    <property type="entry name" value="7,8-Dihydro-6-hydroxymethylpterin-pyrophosphokinase HPPK"/>
    <property type="match status" value="1"/>
</dbReference>
<reference evidence="14 15" key="1">
    <citation type="journal article" date="2013" name="Genome Announc.">
        <title>Draft Genome Sequence of Cesiribacter andamanensis Strain AMV16T, Isolated from a Soil Sample from a Mud Volcano in the Andaman Islands, India.</title>
        <authorList>
            <person name="Shivaji S."/>
            <person name="Ara S."/>
            <person name="Begum Z."/>
            <person name="Srinivas T.N."/>
            <person name="Singh A."/>
            <person name="Kumar Pinnaka A."/>
        </authorList>
    </citation>
    <scope>NUCLEOTIDE SEQUENCE [LARGE SCALE GENOMIC DNA]</scope>
    <source>
        <strain evidence="14 15">AMV16</strain>
    </source>
</reference>
<dbReference type="EC" id="2.7.6.3" evidence="3"/>
<keyword evidence="15" id="KW-1185">Reference proteome</keyword>
<keyword evidence="8" id="KW-0067">ATP-binding</keyword>
<keyword evidence="7" id="KW-0418">Kinase</keyword>
<gene>
    <name evidence="14" type="primary">sulD</name>
    <name evidence="14" type="ORF">ADICEAN_00080</name>
</gene>
<dbReference type="GO" id="GO:0005524">
    <property type="term" value="F:ATP binding"/>
    <property type="evidence" value="ECO:0007669"/>
    <property type="project" value="UniProtKB-KW"/>
</dbReference>
<dbReference type="PANTHER" id="PTHR43071">
    <property type="entry name" value="2-AMINO-4-HYDROXY-6-HYDROXYMETHYLDIHYDROPTERIDINE PYROPHOSPHOKINASE"/>
    <property type="match status" value="1"/>
</dbReference>
<dbReference type="InterPro" id="IPR035907">
    <property type="entry name" value="Hppk_sf"/>
</dbReference>
<evidence type="ECO:0000256" key="11">
    <source>
        <dbReference type="ARBA" id="ARBA00029766"/>
    </source>
</evidence>
<dbReference type="PATRIC" id="fig|1279009.4.peg.85"/>
<dbReference type="PANTHER" id="PTHR43071:SF1">
    <property type="entry name" value="2-AMINO-4-HYDROXY-6-HYDROXYMETHYLDIHYDROPTERIDINE PYROPHOSPHOKINASE"/>
    <property type="match status" value="1"/>
</dbReference>
<evidence type="ECO:0000256" key="6">
    <source>
        <dbReference type="ARBA" id="ARBA00022741"/>
    </source>
</evidence>
<name>M7P2P1_9BACT</name>
<protein>
    <recommendedName>
        <fullName evidence="4">2-amino-4-hydroxy-6-hydroxymethyldihydropteridine pyrophosphokinase</fullName>
        <ecNumber evidence="3">2.7.6.3</ecNumber>
    </recommendedName>
    <alternativeName>
        <fullName evidence="11">6-hydroxymethyl-7,8-dihydropterin pyrophosphokinase</fullName>
    </alternativeName>
    <alternativeName>
        <fullName evidence="12">7,8-dihydro-6-hydroxymethylpterin-pyrophosphokinase</fullName>
    </alternativeName>
</protein>
<dbReference type="CDD" id="cd00483">
    <property type="entry name" value="HPPK"/>
    <property type="match status" value="1"/>
</dbReference>
<comment type="pathway">
    <text evidence="1">Cofactor biosynthesis; tetrahydrofolate biosynthesis; 2-amino-4-hydroxy-6-hydroxymethyl-7,8-dihydropteridine diphosphate from 7,8-dihydroneopterin triphosphate: step 4/4.</text>
</comment>
<comment type="caution">
    <text evidence="14">The sequence shown here is derived from an EMBL/GenBank/DDBJ whole genome shotgun (WGS) entry which is preliminary data.</text>
</comment>
<dbReference type="GO" id="GO:0003848">
    <property type="term" value="F:2-amino-4-hydroxy-6-hydroxymethyldihydropteridine diphosphokinase activity"/>
    <property type="evidence" value="ECO:0007669"/>
    <property type="project" value="UniProtKB-EC"/>
</dbReference>
<comment type="similarity">
    <text evidence="2">Belongs to the HPPK family.</text>
</comment>
<evidence type="ECO:0000256" key="1">
    <source>
        <dbReference type="ARBA" id="ARBA00005051"/>
    </source>
</evidence>
<evidence type="ECO:0000256" key="4">
    <source>
        <dbReference type="ARBA" id="ARBA00016218"/>
    </source>
</evidence>
<feature type="domain" description="7,8-dihydro-6-hydroxymethylpterin-pyrophosphokinase" evidence="13">
    <location>
        <begin position="87"/>
        <end position="98"/>
    </location>
</feature>
<sequence>MSGIYLLLGSNLGDRMATLEKANSLLEQQLGPLCASSSLYETAAWGMENQADFLNQVVEIQSHLAPEALLKACLNIEAQLGRRRQQKWGPRTLDLDILYYGDLILNTPALTLPHPQLHLRRFTLVPLCELAPLLVHPLLQKNNLQLLEECPDALEVRLVST</sequence>
<dbReference type="GO" id="GO:0016301">
    <property type="term" value="F:kinase activity"/>
    <property type="evidence" value="ECO:0007669"/>
    <property type="project" value="UniProtKB-KW"/>
</dbReference>
<evidence type="ECO:0000256" key="3">
    <source>
        <dbReference type="ARBA" id="ARBA00013253"/>
    </source>
</evidence>
<evidence type="ECO:0000256" key="10">
    <source>
        <dbReference type="ARBA" id="ARBA00029409"/>
    </source>
</evidence>
<dbReference type="AlphaFoldDB" id="M7P2P1"/>
<dbReference type="GO" id="GO:0046656">
    <property type="term" value="P:folic acid biosynthetic process"/>
    <property type="evidence" value="ECO:0007669"/>
    <property type="project" value="UniProtKB-KW"/>
</dbReference>
<comment type="function">
    <text evidence="10">Catalyzes the transfer of pyrophosphate from adenosine triphosphate (ATP) to 6-hydroxymethyl-7,8-dihydropterin, an enzymatic step in folate biosynthesis pathway.</text>
</comment>
<evidence type="ECO:0000256" key="8">
    <source>
        <dbReference type="ARBA" id="ARBA00022840"/>
    </source>
</evidence>
<evidence type="ECO:0000256" key="7">
    <source>
        <dbReference type="ARBA" id="ARBA00022777"/>
    </source>
</evidence>
<evidence type="ECO:0000313" key="14">
    <source>
        <dbReference type="EMBL" id="EMR04809.1"/>
    </source>
</evidence>
<dbReference type="STRING" id="1279009.ADICEAN_00080"/>